<evidence type="ECO:0000313" key="6">
    <source>
        <dbReference type="Proteomes" id="UP000282672"/>
    </source>
</evidence>
<dbReference type="PANTHER" id="PTHR30535">
    <property type="entry name" value="VITAMIN B12-BINDING PROTEIN"/>
    <property type="match status" value="1"/>
</dbReference>
<evidence type="ECO:0000313" key="5">
    <source>
        <dbReference type="Proteomes" id="UP000282140"/>
    </source>
</evidence>
<evidence type="ECO:0000313" key="3">
    <source>
        <dbReference type="EMBL" id="RLU08640.1"/>
    </source>
</evidence>
<keyword evidence="5" id="KW-1185">Reference proteome</keyword>
<dbReference type="InterPro" id="IPR002491">
    <property type="entry name" value="ABC_transptr_periplasmic_BD"/>
</dbReference>
<feature type="chain" id="PRO_5044594755" evidence="1">
    <location>
        <begin position="21"/>
        <end position="324"/>
    </location>
</feature>
<dbReference type="InterPro" id="IPR050902">
    <property type="entry name" value="ABC_Transporter_SBP"/>
</dbReference>
<dbReference type="Gene3D" id="3.40.50.1980">
    <property type="entry name" value="Nitrogenase molybdenum iron protein domain"/>
    <property type="match status" value="2"/>
</dbReference>
<organism evidence="4 5">
    <name type="scientific">Pseudomonas prosekii</name>
    <dbReference type="NCBI Taxonomy" id="1148509"/>
    <lineage>
        <taxon>Bacteria</taxon>
        <taxon>Pseudomonadati</taxon>
        <taxon>Pseudomonadota</taxon>
        <taxon>Gammaproteobacteria</taxon>
        <taxon>Pseudomonadales</taxon>
        <taxon>Pseudomonadaceae</taxon>
        <taxon>Pseudomonas</taxon>
    </lineage>
</organism>
<dbReference type="EMBL" id="PEGB01000006">
    <property type="protein sequence ID" value="RLU08775.1"/>
    <property type="molecule type" value="Genomic_DNA"/>
</dbReference>
<reference evidence="5 6" key="1">
    <citation type="journal article" date="2018" name="Front. Microbiol.">
        <title>Discovery of Phloeophagus Beetles as a Source of Pseudomonas Strains That Produce Potentially New Bioactive Substances and Description of Pseudomonas bohemica sp. nov.</title>
        <authorList>
            <person name="Saati-Santamaria Z."/>
            <person name="Lopez-Mondejar R."/>
            <person name="Jimenez-Gomez A."/>
            <person name="Diez-Mendez A."/>
            <person name="Vetrovsky T."/>
            <person name="Igual J.M."/>
            <person name="Velazquez E."/>
            <person name="Kolarik M."/>
            <person name="Rivas R."/>
            <person name="Garcia-Fraile P."/>
        </authorList>
    </citation>
    <scope>NUCLEOTIDE SEQUENCE [LARGE SCALE GENOMIC DNA]</scope>
    <source>
        <strain evidence="3 6">A2-NA12</strain>
        <strain evidence="4 5">A2-NA13</strain>
    </source>
</reference>
<dbReference type="Proteomes" id="UP000282140">
    <property type="component" value="Unassembled WGS sequence"/>
</dbReference>
<accession>A0A3L8CKJ7</accession>
<feature type="domain" description="Fe/B12 periplasmic-binding" evidence="2">
    <location>
        <begin position="44"/>
        <end position="324"/>
    </location>
</feature>
<dbReference type="AlphaFoldDB" id="A0A3L8CKJ7"/>
<dbReference type="RefSeq" id="WP_121732928.1">
    <property type="nucleotide sequence ID" value="NZ_PEGA01000015.1"/>
</dbReference>
<sequence>MTVRSLFCVALLLGSAHAFAEATKYPLTVQSCNREVTFKQAPKHAVSHDINMTQMMLALGLKPSMAGYSGVSGWKSVTPDMQSLLDGLPELAAKYPSVETLLNANVDFFFAGWDYGMRVGGDLTPQTLQPLGINVYELTESCAFVMKRPAATLEDTYSDLRNLGKIFDVQDRANALIADMQTKVAAVRQELPADVLANKPRVFLYDSGEDRAMTSGRLGMPQALIDAAGGRNILDDVEASWTRVNWENVVERNPQVIVIVDYGEVTAAQKKQFLLDNQALQSVDAIKNQRFIVIPYVQATPGIDNVLAVETLAKGFSIKEPQRP</sequence>
<dbReference type="Pfam" id="PF01497">
    <property type="entry name" value="Peripla_BP_2"/>
    <property type="match status" value="1"/>
</dbReference>
<dbReference type="EMBL" id="PEGA01000015">
    <property type="protein sequence ID" value="RLU08640.1"/>
    <property type="molecule type" value="Genomic_DNA"/>
</dbReference>
<comment type="caution">
    <text evidence="4">The sequence shown here is derived from an EMBL/GenBank/DDBJ whole genome shotgun (WGS) entry which is preliminary data.</text>
</comment>
<feature type="signal peptide" evidence="1">
    <location>
        <begin position="1"/>
        <end position="20"/>
    </location>
</feature>
<proteinExistence type="predicted"/>
<keyword evidence="1" id="KW-0732">Signal</keyword>
<dbReference type="Proteomes" id="UP000282672">
    <property type="component" value="Unassembled WGS sequence"/>
</dbReference>
<evidence type="ECO:0000313" key="4">
    <source>
        <dbReference type="EMBL" id="RLU08775.1"/>
    </source>
</evidence>
<evidence type="ECO:0000256" key="1">
    <source>
        <dbReference type="SAM" id="SignalP"/>
    </source>
</evidence>
<dbReference type="SUPFAM" id="SSF53807">
    <property type="entry name" value="Helical backbone' metal receptor"/>
    <property type="match status" value="1"/>
</dbReference>
<gene>
    <name evidence="3" type="ORF">CS076_16100</name>
    <name evidence="4" type="ORF">CS078_15075</name>
</gene>
<dbReference type="CDD" id="cd01148">
    <property type="entry name" value="TroA_a"/>
    <property type="match status" value="1"/>
</dbReference>
<dbReference type="PANTHER" id="PTHR30535:SF7">
    <property type="entry name" value="IRON(III) DICITRATE-BINDING PROTEIN"/>
    <property type="match status" value="1"/>
</dbReference>
<name>A0A3L8CKJ7_9PSED</name>
<evidence type="ECO:0000259" key="2">
    <source>
        <dbReference type="PROSITE" id="PS50983"/>
    </source>
</evidence>
<protein>
    <submittedName>
        <fullName evidence="4">Iron ABC transporter substrate-binding protein</fullName>
    </submittedName>
</protein>
<dbReference type="PROSITE" id="PS50983">
    <property type="entry name" value="FE_B12_PBP"/>
    <property type="match status" value="1"/>
</dbReference>